<dbReference type="InterPro" id="IPR029306">
    <property type="entry name" value="RNF111_N"/>
</dbReference>
<dbReference type="OrthoDB" id="9938906at2759"/>
<sequence>MANQEKDTETLPECSTEDTPVKSETTSSPLGEEASAAGDTLSESCSAGLLSMPCLLKDLRPQNTGGSTRPRAHDESDSSPCLLSPSSSGHLGDSDTQSSAEEGKRALGTGAVVAGDTAATGRKSRRSHSESDTPNATMAAKKNRCQERQANGRVRVRGHRSRLQKERMRMRRQKREAAARRKPDLLQDSSTSDSDITAQSSSSSSSSSSSDNEHGAGINSHTPARRRRRTEYSRAASHGRSLLAEGGATSSGLGGVLEEALTRFAVMQRQTEEHFRVWMDRLARLHSDSDQSESEQGGGRGRQSSFLPSSESQETLAAWRMAQLSASVNATFPTQNATCSGAPDSVDPNLLNV</sequence>
<keyword evidence="2" id="KW-0539">Nucleus</keyword>
<comment type="subcellular location">
    <subcellularLocation>
        <location evidence="1">Nucleus</location>
    </subcellularLocation>
</comment>
<dbReference type="InterPro" id="IPR051073">
    <property type="entry name" value="ZNRF3_Arkadia_E3_ligases"/>
</dbReference>
<accession>A0A6P8GEZ9</accession>
<feature type="region of interest" description="Disordered" evidence="3">
    <location>
        <begin position="1"/>
        <end position="41"/>
    </location>
</feature>
<dbReference type="GO" id="GO:0005634">
    <property type="term" value="C:nucleus"/>
    <property type="evidence" value="ECO:0007669"/>
    <property type="project" value="UniProtKB-SubCell"/>
</dbReference>
<dbReference type="PANTHER" id="PTHR16200">
    <property type="entry name" value="RING ZINC FINGER"/>
    <property type="match status" value="1"/>
</dbReference>
<evidence type="ECO:0000256" key="3">
    <source>
        <dbReference type="SAM" id="MobiDB-lite"/>
    </source>
</evidence>
<dbReference type="Proteomes" id="UP000515152">
    <property type="component" value="Chromosome 12"/>
</dbReference>
<dbReference type="AlphaFoldDB" id="A0A6P8GEZ9"/>
<feature type="region of interest" description="Disordered" evidence="3">
    <location>
        <begin position="287"/>
        <end position="314"/>
    </location>
</feature>
<evidence type="ECO:0000256" key="2">
    <source>
        <dbReference type="ARBA" id="ARBA00023242"/>
    </source>
</evidence>
<evidence type="ECO:0000313" key="6">
    <source>
        <dbReference type="RefSeq" id="XP_031433545.1"/>
    </source>
</evidence>
<feature type="compositionally biased region" description="Basic and acidic residues" evidence="3">
    <location>
        <begin position="175"/>
        <end position="185"/>
    </location>
</feature>
<proteinExistence type="predicted"/>
<feature type="compositionally biased region" description="Low complexity" evidence="3">
    <location>
        <begin position="108"/>
        <end position="121"/>
    </location>
</feature>
<feature type="compositionally biased region" description="Low complexity" evidence="3">
    <location>
        <begin position="187"/>
        <end position="210"/>
    </location>
</feature>
<evidence type="ECO:0000313" key="5">
    <source>
        <dbReference type="Proteomes" id="UP000515152"/>
    </source>
</evidence>
<reference evidence="6" key="1">
    <citation type="submission" date="2025-08" db="UniProtKB">
        <authorList>
            <consortium name="RefSeq"/>
        </authorList>
    </citation>
    <scope>IDENTIFICATION</scope>
</reference>
<dbReference type="GeneID" id="105911113"/>
<organism evidence="5 6">
    <name type="scientific">Clupea harengus</name>
    <name type="common">Atlantic herring</name>
    <dbReference type="NCBI Taxonomy" id="7950"/>
    <lineage>
        <taxon>Eukaryota</taxon>
        <taxon>Metazoa</taxon>
        <taxon>Chordata</taxon>
        <taxon>Craniata</taxon>
        <taxon>Vertebrata</taxon>
        <taxon>Euteleostomi</taxon>
        <taxon>Actinopterygii</taxon>
        <taxon>Neopterygii</taxon>
        <taxon>Teleostei</taxon>
        <taxon>Clupei</taxon>
        <taxon>Clupeiformes</taxon>
        <taxon>Clupeoidei</taxon>
        <taxon>Clupeidae</taxon>
        <taxon>Clupea</taxon>
    </lineage>
</organism>
<feature type="region of interest" description="Disordered" evidence="3">
    <location>
        <begin position="57"/>
        <end position="252"/>
    </location>
</feature>
<name>A0A6P8GEZ9_CLUHA</name>
<evidence type="ECO:0000256" key="1">
    <source>
        <dbReference type="ARBA" id="ARBA00004123"/>
    </source>
</evidence>
<evidence type="ECO:0000259" key="4">
    <source>
        <dbReference type="Pfam" id="PF15303"/>
    </source>
</evidence>
<keyword evidence="5" id="KW-1185">Reference proteome</keyword>
<dbReference type="RefSeq" id="XP_031433545.1">
    <property type="nucleotide sequence ID" value="XM_031577685.2"/>
</dbReference>
<gene>
    <name evidence="6" type="primary">c12h18orf25</name>
</gene>
<feature type="compositionally biased region" description="Basic residues" evidence="3">
    <location>
        <begin position="154"/>
        <end position="174"/>
    </location>
</feature>
<feature type="domain" description="E3 ubiquitin-protein ligase Arkadia N-terminal" evidence="4">
    <location>
        <begin position="71"/>
        <end position="209"/>
    </location>
</feature>
<feature type="compositionally biased region" description="Low complexity" evidence="3">
    <location>
        <begin position="78"/>
        <end position="95"/>
    </location>
</feature>
<dbReference type="CTD" id="147339"/>
<dbReference type="Pfam" id="PF15303">
    <property type="entry name" value="RNF111_N"/>
    <property type="match status" value="1"/>
</dbReference>
<protein>
    <submittedName>
        <fullName evidence="6">Uncharacterized protein C18orf25 homolog isoform X1</fullName>
    </submittedName>
</protein>